<dbReference type="InterPro" id="IPR036249">
    <property type="entry name" value="Thioredoxin-like_sf"/>
</dbReference>
<feature type="chain" id="PRO_5042704317" evidence="2">
    <location>
        <begin position="19"/>
        <end position="162"/>
    </location>
</feature>
<evidence type="ECO:0000256" key="1">
    <source>
        <dbReference type="ARBA" id="ARBA00023284"/>
    </source>
</evidence>
<feature type="signal peptide" evidence="2">
    <location>
        <begin position="1"/>
        <end position="18"/>
    </location>
</feature>
<evidence type="ECO:0000313" key="13">
    <source>
        <dbReference type="Proteomes" id="UP000557830"/>
    </source>
</evidence>
<dbReference type="EMBL" id="AACSIE010000005">
    <property type="protein sequence ID" value="EAL9204775.1"/>
    <property type="molecule type" value="Genomic_DNA"/>
</dbReference>
<dbReference type="EMBL" id="AACDUL010000014">
    <property type="protein sequence ID" value="EAK1510085.1"/>
    <property type="molecule type" value="Genomic_DNA"/>
</dbReference>
<name>A0A381CEP2_CAMCO</name>
<dbReference type="CDD" id="cd02966">
    <property type="entry name" value="TlpA_like_family"/>
    <property type="match status" value="1"/>
</dbReference>
<protein>
    <submittedName>
        <fullName evidence="4">TlpA family protein disulfide reductase</fullName>
    </submittedName>
</protein>
<evidence type="ECO:0000313" key="5">
    <source>
        <dbReference type="EMBL" id="EAK1510085.1"/>
    </source>
</evidence>
<gene>
    <name evidence="6" type="ORF">B9Q54_02740</name>
    <name evidence="4" type="ORF">BU953_03225</name>
    <name evidence="5" type="ORF">CJD00_07440</name>
    <name evidence="7" type="ORF">DSX26_06595</name>
    <name evidence="8" type="ORF">DYU70_06345</name>
</gene>
<dbReference type="InterPro" id="IPR050553">
    <property type="entry name" value="Thioredoxin_ResA/DsbE_sf"/>
</dbReference>
<comment type="caution">
    <text evidence="4">The sequence shown here is derived from an EMBL/GenBank/DDBJ whole genome shotgun (WGS) entry which is preliminary data.</text>
</comment>
<dbReference type="Gene3D" id="3.40.30.10">
    <property type="entry name" value="Glutaredoxin"/>
    <property type="match status" value="1"/>
</dbReference>
<dbReference type="PANTHER" id="PTHR42852:SF13">
    <property type="entry name" value="PROTEIN DIPZ"/>
    <property type="match status" value="1"/>
</dbReference>
<dbReference type="EMBL" id="AACQHW010000006">
    <property type="protein sequence ID" value="EAL6851130.1"/>
    <property type="molecule type" value="Genomic_DNA"/>
</dbReference>
<dbReference type="InterPro" id="IPR000866">
    <property type="entry name" value="AhpC/TSA"/>
</dbReference>
<dbReference type="EMBL" id="AABUYW010000004">
    <property type="protein sequence ID" value="EAJ1076634.1"/>
    <property type="molecule type" value="Genomic_DNA"/>
</dbReference>
<evidence type="ECO:0000313" key="9">
    <source>
        <dbReference type="Proteomes" id="UP000352088"/>
    </source>
</evidence>
<dbReference type="RefSeq" id="WP_002778824.1">
    <property type="nucleotide sequence ID" value="NZ_AANHVQ020000002.1"/>
</dbReference>
<dbReference type="PROSITE" id="PS00194">
    <property type="entry name" value="THIOREDOXIN_1"/>
    <property type="match status" value="1"/>
</dbReference>
<dbReference type="Pfam" id="PF00578">
    <property type="entry name" value="AhpC-TSA"/>
    <property type="match status" value="1"/>
</dbReference>
<evidence type="ECO:0000313" key="8">
    <source>
        <dbReference type="EMBL" id="EAL9204775.1"/>
    </source>
</evidence>
<dbReference type="Proteomes" id="UP000361993">
    <property type="component" value="Unassembled WGS sequence"/>
</dbReference>
<dbReference type="OrthoDB" id="9799347at2"/>
<evidence type="ECO:0000313" key="7">
    <source>
        <dbReference type="EMBL" id="EAL6851130.1"/>
    </source>
</evidence>
<evidence type="ECO:0000313" key="11">
    <source>
        <dbReference type="Proteomes" id="UP000409545"/>
    </source>
</evidence>
<dbReference type="KEGG" id="ccof:VC76_00465"/>
<reference evidence="11 13" key="2">
    <citation type="submission" date="2018-05" db="EMBL/GenBank/DDBJ databases">
        <authorList>
            <consortium name="NARMS: The National Antimicrobial Resistance Monitoring System"/>
        </authorList>
    </citation>
    <scope>NUCLEOTIDE SEQUENCE [LARGE SCALE GENOMIC DNA]</scope>
    <source>
        <strain evidence="8 12">CVM N17C171</strain>
        <strain evidence="7 9">CVM N17C548</strain>
        <strain evidence="4 13">FSIS1609200</strain>
        <strain evidence="6 11">FSIS1711007</strain>
    </source>
</reference>
<dbReference type="InterPro" id="IPR013766">
    <property type="entry name" value="Thioredoxin_domain"/>
</dbReference>
<sequence>MKKVFLFFISLFLLNACSFDTNQDQGKIGQIGAEISAKDTLGKAVKLADDKSNIKVLVFFQNGCPSCLQELPSLDKFMQEHPNKISVYAINSVDKVEVVQVLAEQLNFKNIKVLTDDLKITNDRYAVFATPTTIILKDGIIKERILGEKPWQTFESKLISLL</sequence>
<feature type="domain" description="Thioredoxin" evidence="3">
    <location>
        <begin position="26"/>
        <end position="162"/>
    </location>
</feature>
<evidence type="ECO:0000256" key="2">
    <source>
        <dbReference type="SAM" id="SignalP"/>
    </source>
</evidence>
<dbReference type="SUPFAM" id="SSF52833">
    <property type="entry name" value="Thioredoxin-like"/>
    <property type="match status" value="1"/>
</dbReference>
<organism evidence="4 13">
    <name type="scientific">Campylobacter coli</name>
    <dbReference type="NCBI Taxonomy" id="195"/>
    <lineage>
        <taxon>Bacteria</taxon>
        <taxon>Pseudomonadati</taxon>
        <taxon>Campylobacterota</taxon>
        <taxon>Epsilonproteobacteria</taxon>
        <taxon>Campylobacterales</taxon>
        <taxon>Campylobacteraceae</taxon>
        <taxon>Campylobacter</taxon>
    </lineage>
</organism>
<evidence type="ECO:0000259" key="3">
    <source>
        <dbReference type="PROSITE" id="PS51352"/>
    </source>
</evidence>
<dbReference type="Proteomes" id="UP000411403">
    <property type="component" value="Unassembled WGS sequence"/>
</dbReference>
<dbReference type="InterPro" id="IPR017937">
    <property type="entry name" value="Thioredoxin_CS"/>
</dbReference>
<dbReference type="EMBL" id="AACGUZ010000003">
    <property type="protein sequence ID" value="EAK5103188.1"/>
    <property type="molecule type" value="Genomic_DNA"/>
</dbReference>
<dbReference type="Proteomes" id="UP000409545">
    <property type="component" value="Unassembled WGS sequence"/>
</dbReference>
<dbReference type="PANTHER" id="PTHR42852">
    <property type="entry name" value="THIOL:DISULFIDE INTERCHANGE PROTEIN DSBE"/>
    <property type="match status" value="1"/>
</dbReference>
<dbReference type="GO" id="GO:0016209">
    <property type="term" value="F:antioxidant activity"/>
    <property type="evidence" value="ECO:0007669"/>
    <property type="project" value="InterPro"/>
</dbReference>
<dbReference type="AlphaFoldDB" id="A0A381CEP2"/>
<dbReference type="Proteomes" id="UP000557830">
    <property type="component" value="Unassembled WGS sequence"/>
</dbReference>
<keyword evidence="1" id="KW-0676">Redox-active center</keyword>
<evidence type="ECO:0000313" key="10">
    <source>
        <dbReference type="Proteomes" id="UP000361993"/>
    </source>
</evidence>
<dbReference type="Proteomes" id="UP000352088">
    <property type="component" value="Unassembled WGS sequence"/>
</dbReference>
<proteinExistence type="predicted"/>
<dbReference type="GO" id="GO:0016491">
    <property type="term" value="F:oxidoreductase activity"/>
    <property type="evidence" value="ECO:0007669"/>
    <property type="project" value="InterPro"/>
</dbReference>
<evidence type="ECO:0000313" key="6">
    <source>
        <dbReference type="EMBL" id="EAK5103188.1"/>
    </source>
</evidence>
<accession>A0A381CEP2</accession>
<dbReference type="PROSITE" id="PS51352">
    <property type="entry name" value="THIOREDOXIN_2"/>
    <property type="match status" value="1"/>
</dbReference>
<dbReference type="STRING" id="195.ATE51_00192"/>
<evidence type="ECO:0000313" key="12">
    <source>
        <dbReference type="Proteomes" id="UP000411403"/>
    </source>
</evidence>
<keyword evidence="2" id="KW-0732">Signal</keyword>
<evidence type="ECO:0000313" key="4">
    <source>
        <dbReference type="EMBL" id="EAJ1076634.1"/>
    </source>
</evidence>
<reference evidence="5 10" key="1">
    <citation type="submission" date="2018-05" db="EMBL/GenBank/DDBJ databases">
        <authorList>
            <consortium name="GenomeTrakr network: Whole genome sequencing for foodborne pathogen traceback"/>
        </authorList>
    </citation>
    <scope>NUCLEOTIDE SEQUENCE [LARGE SCALE GENOMIC DNA]</scope>
    <source>
        <strain evidence="5 10">NC_C6016</strain>
    </source>
</reference>